<dbReference type="InterPro" id="IPR038338">
    <property type="entry name" value="PriC_sf"/>
</dbReference>
<name>A1SAE8_SHEAM</name>
<reference evidence="1 2" key="1">
    <citation type="submission" date="2006-12" db="EMBL/GenBank/DDBJ databases">
        <title>Complete sequence of Shewanella amazonensis SB2B.</title>
        <authorList>
            <consortium name="US DOE Joint Genome Institute"/>
            <person name="Copeland A."/>
            <person name="Lucas S."/>
            <person name="Lapidus A."/>
            <person name="Barry K."/>
            <person name="Detter J.C."/>
            <person name="Glavina del Rio T."/>
            <person name="Hammon N."/>
            <person name="Israni S."/>
            <person name="Dalin E."/>
            <person name="Tice H."/>
            <person name="Pitluck S."/>
            <person name="Munk A.C."/>
            <person name="Brettin T."/>
            <person name="Bruce D."/>
            <person name="Han C."/>
            <person name="Tapia R."/>
            <person name="Gilna P."/>
            <person name="Schmutz J."/>
            <person name="Larimer F."/>
            <person name="Land M."/>
            <person name="Hauser L."/>
            <person name="Kyrpides N."/>
            <person name="Mikhailova N."/>
            <person name="Fredrickson J."/>
            <person name="Richardson P."/>
        </authorList>
    </citation>
    <scope>NUCLEOTIDE SEQUENCE [LARGE SCALE GENOMIC DNA]</scope>
    <source>
        <strain evidence="2">ATCC BAA-1098 / SB2B</strain>
    </source>
</reference>
<evidence type="ECO:0000313" key="2">
    <source>
        <dbReference type="Proteomes" id="UP000009175"/>
    </source>
</evidence>
<evidence type="ECO:0008006" key="3">
    <source>
        <dbReference type="Google" id="ProtNLM"/>
    </source>
</evidence>
<sequence length="102" mass="11541">MPYTKVLEQLTENLQLAYRQAIDADTRLDELQKAGMGKFSHIFSAEEGFSTRSNRFGPYVQELGQEFASLKSAELTPESLERVVRKLGVLLQTLQAFKSQSK</sequence>
<organism evidence="1 2">
    <name type="scientific">Shewanella amazonensis (strain ATCC BAA-1098 / SB2B)</name>
    <dbReference type="NCBI Taxonomy" id="326297"/>
    <lineage>
        <taxon>Bacteria</taxon>
        <taxon>Pseudomonadati</taxon>
        <taxon>Pseudomonadota</taxon>
        <taxon>Gammaproteobacteria</taxon>
        <taxon>Alteromonadales</taxon>
        <taxon>Shewanellaceae</taxon>
        <taxon>Shewanella</taxon>
    </lineage>
</organism>
<proteinExistence type="predicted"/>
<evidence type="ECO:0000313" key="1">
    <source>
        <dbReference type="EMBL" id="ABM01355.1"/>
    </source>
</evidence>
<dbReference type="HOGENOM" id="CLU_161186_0_0_6"/>
<dbReference type="Proteomes" id="UP000009175">
    <property type="component" value="Chromosome"/>
</dbReference>
<dbReference type="OrthoDB" id="7067468at2"/>
<dbReference type="Gene3D" id="1.20.1270.340">
    <property type="match status" value="1"/>
</dbReference>
<dbReference type="STRING" id="326297.Sama_3152"/>
<protein>
    <recommendedName>
        <fullName evidence="3">Prephenate dehydrogenase</fullName>
    </recommendedName>
</protein>
<dbReference type="EMBL" id="CP000507">
    <property type="protein sequence ID" value="ABM01355.1"/>
    <property type="molecule type" value="Genomic_DNA"/>
</dbReference>
<dbReference type="KEGG" id="saz:Sama_3152"/>
<accession>A1SAE8</accession>
<gene>
    <name evidence="1" type="ordered locus">Sama_3152</name>
</gene>
<dbReference type="AlphaFoldDB" id="A1SAE8"/>
<keyword evidence="2" id="KW-1185">Reference proteome</keyword>
<dbReference type="RefSeq" id="WP_011761259.1">
    <property type="nucleotide sequence ID" value="NC_008700.1"/>
</dbReference>
<dbReference type="eggNOG" id="ENOG5032Y6W">
    <property type="taxonomic scope" value="Bacteria"/>
</dbReference>